<proteinExistence type="predicted"/>
<reference evidence="1 2" key="1">
    <citation type="journal article" date="2013" name="BMC Genomics">
        <title>Genome sequencing and comparative genomics of honey bee microsporidia, Nosema apis reveal novel insights into host-parasite interactions.</title>
        <authorList>
            <person name="Chen Yp."/>
            <person name="Pettis J.S."/>
            <person name="Zhao Y."/>
            <person name="Liu X."/>
            <person name="Tallon L.J."/>
            <person name="Sadzewicz L.D."/>
            <person name="Li R."/>
            <person name="Zheng H."/>
            <person name="Huang S."/>
            <person name="Zhang X."/>
            <person name="Hamilton M.C."/>
            <person name="Pernal S.F."/>
            <person name="Melathopoulos A.P."/>
            <person name="Yan X."/>
            <person name="Evans J.D."/>
        </authorList>
    </citation>
    <scope>NUCLEOTIDE SEQUENCE [LARGE SCALE GENOMIC DNA]</scope>
    <source>
        <strain evidence="1 2">BRL 01</strain>
    </source>
</reference>
<protein>
    <submittedName>
        <fullName evidence="1">Uncharacterized protein</fullName>
    </submittedName>
</protein>
<evidence type="ECO:0000313" key="1">
    <source>
        <dbReference type="EMBL" id="EQB62389.1"/>
    </source>
</evidence>
<name>T0LDM9_9MICR</name>
<gene>
    <name evidence="1" type="ORF">NAPIS_ORF00031</name>
</gene>
<dbReference type="HOGENOM" id="CLU_2278235_0_0_1"/>
<dbReference type="Proteomes" id="UP000053780">
    <property type="component" value="Unassembled WGS sequence"/>
</dbReference>
<dbReference type="AlphaFoldDB" id="T0LDM9"/>
<keyword evidence="2" id="KW-1185">Reference proteome</keyword>
<dbReference type="EMBL" id="KE646852">
    <property type="protein sequence ID" value="EQB62389.1"/>
    <property type="molecule type" value="Genomic_DNA"/>
</dbReference>
<accession>T0LDM9</accession>
<sequence length="102" mass="12137">MNYDQKILTFINVTNKILNFNFKVDIILKIDKIDYINLMLKCSNKKHRSSTSMRDKIYNKRMLLISQIFNDKISYKDIFDCTIQNIRSTNDKNIKTLCILGH</sequence>
<evidence type="ECO:0000313" key="2">
    <source>
        <dbReference type="Proteomes" id="UP000053780"/>
    </source>
</evidence>
<dbReference type="VEuPathDB" id="MicrosporidiaDB:NAPIS_ORF00031"/>
<organism evidence="1 2">
    <name type="scientific">Vairimorpha apis BRL 01</name>
    <dbReference type="NCBI Taxonomy" id="1037528"/>
    <lineage>
        <taxon>Eukaryota</taxon>
        <taxon>Fungi</taxon>
        <taxon>Fungi incertae sedis</taxon>
        <taxon>Microsporidia</taxon>
        <taxon>Nosematidae</taxon>
        <taxon>Vairimorpha</taxon>
    </lineage>
</organism>